<evidence type="ECO:0000313" key="3">
    <source>
        <dbReference type="Proteomes" id="UP000311919"/>
    </source>
</evidence>
<protein>
    <submittedName>
        <fullName evidence="2">Netrin receptor UNC5B</fullName>
    </submittedName>
</protein>
<keyword evidence="2" id="KW-0675">Receptor</keyword>
<reference evidence="2 3" key="1">
    <citation type="submission" date="2019-03" db="EMBL/GenBank/DDBJ databases">
        <title>An improved genome assembly of the fluke Schistosoma japonicum.</title>
        <authorList>
            <person name="Hu W."/>
            <person name="Luo F."/>
            <person name="Yin M."/>
            <person name="Mo X."/>
            <person name="Sun C."/>
            <person name="Wu Q."/>
            <person name="Zhu B."/>
            <person name="Xiang M."/>
            <person name="Wang J."/>
            <person name="Wang Y."/>
            <person name="Zhang T."/>
            <person name="Xu B."/>
            <person name="Zheng H."/>
            <person name="Feng Z."/>
        </authorList>
    </citation>
    <scope>NUCLEOTIDE SEQUENCE [LARGE SCALE GENOMIC DNA]</scope>
    <source>
        <strain evidence="2">HuSjv2</strain>
        <tissue evidence="2">Worms</tissue>
    </source>
</reference>
<keyword evidence="3" id="KW-1185">Reference proteome</keyword>
<feature type="region of interest" description="Disordered" evidence="1">
    <location>
        <begin position="1"/>
        <end position="74"/>
    </location>
</feature>
<name>A0A4Z2D1C0_SCHJA</name>
<dbReference type="Proteomes" id="UP000311919">
    <property type="component" value="Unassembled WGS sequence"/>
</dbReference>
<proteinExistence type="predicted"/>
<evidence type="ECO:0000256" key="1">
    <source>
        <dbReference type="SAM" id="MobiDB-lite"/>
    </source>
</evidence>
<accession>A0A4Z2D1C0</accession>
<gene>
    <name evidence="2" type="ORF">EWB00_005546</name>
</gene>
<dbReference type="EMBL" id="SKCS01000364">
    <property type="protein sequence ID" value="TNN10282.1"/>
    <property type="molecule type" value="Genomic_DNA"/>
</dbReference>
<dbReference type="AlphaFoldDB" id="A0A4Z2D1C0"/>
<organism evidence="2 3">
    <name type="scientific">Schistosoma japonicum</name>
    <name type="common">Blood fluke</name>
    <dbReference type="NCBI Taxonomy" id="6182"/>
    <lineage>
        <taxon>Eukaryota</taxon>
        <taxon>Metazoa</taxon>
        <taxon>Spiralia</taxon>
        <taxon>Lophotrochozoa</taxon>
        <taxon>Platyhelminthes</taxon>
        <taxon>Trematoda</taxon>
        <taxon>Digenea</taxon>
        <taxon>Strigeidida</taxon>
        <taxon>Schistosomatoidea</taxon>
        <taxon>Schistosomatidae</taxon>
        <taxon>Schistosoma</taxon>
    </lineage>
</organism>
<evidence type="ECO:0000313" key="2">
    <source>
        <dbReference type="EMBL" id="TNN10282.1"/>
    </source>
</evidence>
<sequence length="99" mass="11087">MQDDEGDLHISTNLPVLDTLISSDGHRDKSESFGSQLVGHFSRPNTHNNNNNRDENRKNKMNGQRLPKDSNLLGSYWPSSNIGNIFDIGWDPNPPKGSK</sequence>
<comment type="caution">
    <text evidence="2">The sequence shown here is derived from an EMBL/GenBank/DDBJ whole genome shotgun (WGS) entry which is preliminary data.</text>
</comment>